<dbReference type="SUPFAM" id="SSF55144">
    <property type="entry name" value="LigT-like"/>
    <property type="match status" value="1"/>
</dbReference>
<gene>
    <name evidence="2" type="ORF">S12H4_33049</name>
</gene>
<proteinExistence type="predicted"/>
<sequence length="100" mass="11893">MDSFFYLLYQGIEFLFISIKKSRKMKRTFIAVPVPVEEPLRKLLGELRHTFREDKIKWIEPENLHLTLFFFGDTDEEIIPSVSSALVRSTSNFNEFKLDF</sequence>
<dbReference type="Pfam" id="PF02834">
    <property type="entry name" value="LigT_PEase"/>
    <property type="match status" value="1"/>
</dbReference>
<comment type="caution">
    <text evidence="2">The sequence shown here is derived from an EMBL/GenBank/DDBJ whole genome shotgun (WGS) entry which is preliminary data.</text>
</comment>
<name>X1TVD7_9ZZZZ</name>
<reference evidence="2" key="1">
    <citation type="journal article" date="2014" name="Front. Microbiol.">
        <title>High frequency of phylogenetically diverse reductive dehalogenase-homologous genes in deep subseafloor sedimentary metagenomes.</title>
        <authorList>
            <person name="Kawai M."/>
            <person name="Futagami T."/>
            <person name="Toyoda A."/>
            <person name="Takaki Y."/>
            <person name="Nishi S."/>
            <person name="Hori S."/>
            <person name="Arai W."/>
            <person name="Tsubouchi T."/>
            <person name="Morono Y."/>
            <person name="Uchiyama I."/>
            <person name="Ito T."/>
            <person name="Fujiyama A."/>
            <person name="Inagaki F."/>
            <person name="Takami H."/>
        </authorList>
    </citation>
    <scope>NUCLEOTIDE SEQUENCE</scope>
    <source>
        <strain evidence="2">Expedition CK06-06</strain>
    </source>
</reference>
<feature type="domain" description="Phosphoesterase HXTX" evidence="1">
    <location>
        <begin position="32"/>
        <end position="98"/>
    </location>
</feature>
<dbReference type="AlphaFoldDB" id="X1TVD7"/>
<feature type="non-terminal residue" evidence="2">
    <location>
        <position position="100"/>
    </location>
</feature>
<dbReference type="EMBL" id="BARW01019442">
    <property type="protein sequence ID" value="GAI95351.1"/>
    <property type="molecule type" value="Genomic_DNA"/>
</dbReference>
<organism evidence="2">
    <name type="scientific">marine sediment metagenome</name>
    <dbReference type="NCBI Taxonomy" id="412755"/>
    <lineage>
        <taxon>unclassified sequences</taxon>
        <taxon>metagenomes</taxon>
        <taxon>ecological metagenomes</taxon>
    </lineage>
</organism>
<accession>X1TVD7</accession>
<evidence type="ECO:0000313" key="2">
    <source>
        <dbReference type="EMBL" id="GAI95351.1"/>
    </source>
</evidence>
<dbReference type="Gene3D" id="3.90.1140.10">
    <property type="entry name" value="Cyclic phosphodiesterase"/>
    <property type="match status" value="1"/>
</dbReference>
<dbReference type="InterPro" id="IPR014051">
    <property type="entry name" value="Phosphoesterase_HXTX"/>
</dbReference>
<dbReference type="InterPro" id="IPR009097">
    <property type="entry name" value="Cyclic_Pdiesterase"/>
</dbReference>
<protein>
    <recommendedName>
        <fullName evidence="1">Phosphoesterase HXTX domain-containing protein</fullName>
    </recommendedName>
</protein>
<evidence type="ECO:0000259" key="1">
    <source>
        <dbReference type="Pfam" id="PF02834"/>
    </source>
</evidence>